<name>A0A1L8CL98_9PROT</name>
<sequence length="83" mass="8782">MKIGLLILALFAFALPASAGLSSIEDRAEAVEAQTEGNNSYHAHLARKFAFIAVDEKGQHDLAAAKEFINMAEEHAAQAGGSK</sequence>
<organism evidence="2 3">
    <name type="scientific">Mariprofundus micogutta</name>
    <dbReference type="NCBI Taxonomy" id="1921010"/>
    <lineage>
        <taxon>Bacteria</taxon>
        <taxon>Pseudomonadati</taxon>
        <taxon>Pseudomonadota</taxon>
        <taxon>Candidatius Mariprofundia</taxon>
        <taxon>Mariprofundales</taxon>
        <taxon>Mariprofundaceae</taxon>
        <taxon>Mariprofundus</taxon>
    </lineage>
</organism>
<evidence type="ECO:0000256" key="1">
    <source>
        <dbReference type="SAM" id="SignalP"/>
    </source>
</evidence>
<reference evidence="2 3" key="1">
    <citation type="journal article" date="2017" name="Arch. Microbiol.">
        <title>Mariprofundus micogutta sp. nov., a novel iron-oxidizing zetaproteobacterium isolated from a deep-sea hydrothermal field at the Bayonnaise knoll of the Izu-Ogasawara arc, and a description of Mariprofundales ord. nov. and Zetaproteobacteria classis nov.</title>
        <authorList>
            <person name="Makita H."/>
            <person name="Tanaka E."/>
            <person name="Mitsunobu S."/>
            <person name="Miyazaki M."/>
            <person name="Nunoura T."/>
            <person name="Uematsu K."/>
            <person name="Takaki Y."/>
            <person name="Nishi S."/>
            <person name="Shimamura S."/>
            <person name="Takai K."/>
        </authorList>
    </citation>
    <scope>NUCLEOTIDE SEQUENCE [LARGE SCALE GENOMIC DNA]</scope>
    <source>
        <strain evidence="2 3">ET2</strain>
    </source>
</reference>
<feature type="signal peptide" evidence="1">
    <location>
        <begin position="1"/>
        <end position="19"/>
    </location>
</feature>
<dbReference type="RefSeq" id="WP_072658998.1">
    <property type="nucleotide sequence ID" value="NZ_BDFD01000004.1"/>
</dbReference>
<dbReference type="EMBL" id="BDFD01000004">
    <property type="protein sequence ID" value="GAV19682.1"/>
    <property type="molecule type" value="Genomic_DNA"/>
</dbReference>
<keyword evidence="1" id="KW-0732">Signal</keyword>
<dbReference type="Proteomes" id="UP000231632">
    <property type="component" value="Unassembled WGS sequence"/>
</dbReference>
<protein>
    <recommendedName>
        <fullName evidence="4">DUF4398 domain-containing protein</fullName>
    </recommendedName>
</protein>
<dbReference type="AlphaFoldDB" id="A0A1L8CL98"/>
<dbReference type="OrthoDB" id="9972675at2"/>
<evidence type="ECO:0000313" key="3">
    <source>
        <dbReference type="Proteomes" id="UP000231632"/>
    </source>
</evidence>
<dbReference type="STRING" id="1921010.MMIC_P0633"/>
<comment type="caution">
    <text evidence="2">The sequence shown here is derived from an EMBL/GenBank/DDBJ whole genome shotgun (WGS) entry which is preliminary data.</text>
</comment>
<proteinExistence type="predicted"/>
<evidence type="ECO:0000313" key="2">
    <source>
        <dbReference type="EMBL" id="GAV19682.1"/>
    </source>
</evidence>
<evidence type="ECO:0008006" key="4">
    <source>
        <dbReference type="Google" id="ProtNLM"/>
    </source>
</evidence>
<gene>
    <name evidence="2" type="ORF">MMIC_P0633</name>
</gene>
<feature type="chain" id="PRO_5012860493" description="DUF4398 domain-containing protein" evidence="1">
    <location>
        <begin position="20"/>
        <end position="83"/>
    </location>
</feature>
<keyword evidence="3" id="KW-1185">Reference proteome</keyword>
<accession>A0A1L8CL98</accession>